<name>A0AAJ0C1Y4_9PEZI</name>
<organism evidence="8 9">
    <name type="scientific">Phialemonium atrogriseum</name>
    <dbReference type="NCBI Taxonomy" id="1093897"/>
    <lineage>
        <taxon>Eukaryota</taxon>
        <taxon>Fungi</taxon>
        <taxon>Dikarya</taxon>
        <taxon>Ascomycota</taxon>
        <taxon>Pezizomycotina</taxon>
        <taxon>Sordariomycetes</taxon>
        <taxon>Sordariomycetidae</taxon>
        <taxon>Cephalothecales</taxon>
        <taxon>Cephalothecaceae</taxon>
        <taxon>Phialemonium</taxon>
    </lineage>
</organism>
<evidence type="ECO:0000256" key="6">
    <source>
        <dbReference type="RuleBase" id="RU000461"/>
    </source>
</evidence>
<keyword evidence="5 6" id="KW-0349">Heme</keyword>
<keyword evidence="9" id="KW-1185">Reference proteome</keyword>
<evidence type="ECO:0000256" key="4">
    <source>
        <dbReference type="ARBA" id="ARBA00023004"/>
    </source>
</evidence>
<accession>A0AAJ0C1Y4</accession>
<dbReference type="GO" id="GO:0004497">
    <property type="term" value="F:monooxygenase activity"/>
    <property type="evidence" value="ECO:0007669"/>
    <property type="project" value="UniProtKB-KW"/>
</dbReference>
<dbReference type="GO" id="GO:0020037">
    <property type="term" value="F:heme binding"/>
    <property type="evidence" value="ECO:0007669"/>
    <property type="project" value="InterPro"/>
</dbReference>
<keyword evidence="6" id="KW-0503">Monooxygenase</keyword>
<evidence type="ECO:0000313" key="9">
    <source>
        <dbReference type="Proteomes" id="UP001244011"/>
    </source>
</evidence>
<dbReference type="InterPro" id="IPR017972">
    <property type="entry name" value="Cyt_P450_CS"/>
</dbReference>
<keyword evidence="7" id="KW-1133">Transmembrane helix</keyword>
<evidence type="ECO:0000256" key="2">
    <source>
        <dbReference type="ARBA" id="ARBA00022723"/>
    </source>
</evidence>
<dbReference type="SUPFAM" id="SSF48264">
    <property type="entry name" value="Cytochrome P450"/>
    <property type="match status" value="1"/>
</dbReference>
<dbReference type="GO" id="GO:0005506">
    <property type="term" value="F:iron ion binding"/>
    <property type="evidence" value="ECO:0007669"/>
    <property type="project" value="InterPro"/>
</dbReference>
<dbReference type="InterPro" id="IPR036396">
    <property type="entry name" value="Cyt_P450_sf"/>
</dbReference>
<evidence type="ECO:0000256" key="3">
    <source>
        <dbReference type="ARBA" id="ARBA00023002"/>
    </source>
</evidence>
<protein>
    <submittedName>
        <fullName evidence="8">O-methylsterigmatocystin oxidoreductase</fullName>
    </submittedName>
</protein>
<dbReference type="AlphaFoldDB" id="A0AAJ0C1Y4"/>
<comment type="cofactor">
    <cofactor evidence="5">
        <name>heme</name>
        <dbReference type="ChEBI" id="CHEBI:30413"/>
    </cofactor>
</comment>
<dbReference type="PRINTS" id="PR00463">
    <property type="entry name" value="EP450I"/>
</dbReference>
<dbReference type="Gene3D" id="1.10.630.10">
    <property type="entry name" value="Cytochrome P450"/>
    <property type="match status" value="1"/>
</dbReference>
<dbReference type="PROSITE" id="PS00086">
    <property type="entry name" value="CYTOCHROME_P450"/>
    <property type="match status" value="1"/>
</dbReference>
<dbReference type="EMBL" id="MU839009">
    <property type="protein sequence ID" value="KAK1767239.1"/>
    <property type="molecule type" value="Genomic_DNA"/>
</dbReference>
<dbReference type="PANTHER" id="PTHR46300">
    <property type="entry name" value="P450, PUTATIVE (EUROFUNG)-RELATED-RELATED"/>
    <property type="match status" value="1"/>
</dbReference>
<dbReference type="InterPro" id="IPR001128">
    <property type="entry name" value="Cyt_P450"/>
</dbReference>
<dbReference type="RefSeq" id="XP_060283452.1">
    <property type="nucleotide sequence ID" value="XM_060433108.1"/>
</dbReference>
<dbReference type="InterPro" id="IPR002401">
    <property type="entry name" value="Cyt_P450_E_grp-I"/>
</dbReference>
<reference evidence="8" key="1">
    <citation type="submission" date="2023-06" db="EMBL/GenBank/DDBJ databases">
        <title>Genome-scale phylogeny and comparative genomics of the fungal order Sordariales.</title>
        <authorList>
            <consortium name="Lawrence Berkeley National Laboratory"/>
            <person name="Hensen N."/>
            <person name="Bonometti L."/>
            <person name="Westerberg I."/>
            <person name="Brannstrom I.O."/>
            <person name="Guillou S."/>
            <person name="Cros-Aarteil S."/>
            <person name="Calhoun S."/>
            <person name="Haridas S."/>
            <person name="Kuo A."/>
            <person name="Mondo S."/>
            <person name="Pangilinan J."/>
            <person name="Riley R."/>
            <person name="Labutti K."/>
            <person name="Andreopoulos B."/>
            <person name="Lipzen A."/>
            <person name="Chen C."/>
            <person name="Yanf M."/>
            <person name="Daum C."/>
            <person name="Ng V."/>
            <person name="Clum A."/>
            <person name="Steindorff A."/>
            <person name="Ohm R."/>
            <person name="Martin F."/>
            <person name="Silar P."/>
            <person name="Natvig D."/>
            <person name="Lalanne C."/>
            <person name="Gautier V."/>
            <person name="Ament-Velasquez S.L."/>
            <person name="Kruys A."/>
            <person name="Hutchinson M.I."/>
            <person name="Powell A.J."/>
            <person name="Barry K."/>
            <person name="Miller A.N."/>
            <person name="Grigoriev I.V."/>
            <person name="Debuchy R."/>
            <person name="Gladieux P."/>
            <person name="Thoren M.H."/>
            <person name="Johannesson H."/>
        </authorList>
    </citation>
    <scope>NUCLEOTIDE SEQUENCE</scope>
    <source>
        <strain evidence="8">8032-3</strain>
    </source>
</reference>
<keyword evidence="3 6" id="KW-0560">Oxidoreductase</keyword>
<gene>
    <name evidence="8" type="ORF">QBC33DRAFT_81728</name>
</gene>
<evidence type="ECO:0000313" key="8">
    <source>
        <dbReference type="EMBL" id="KAK1767239.1"/>
    </source>
</evidence>
<dbReference type="Pfam" id="PF00067">
    <property type="entry name" value="p450"/>
    <property type="match status" value="1"/>
</dbReference>
<dbReference type="Proteomes" id="UP001244011">
    <property type="component" value="Unassembled WGS sequence"/>
</dbReference>
<feature type="transmembrane region" description="Helical" evidence="7">
    <location>
        <begin position="6"/>
        <end position="26"/>
    </location>
</feature>
<comment type="similarity">
    <text evidence="1 6">Belongs to the cytochrome P450 family.</text>
</comment>
<feature type="binding site" description="axial binding residue" evidence="5">
    <location>
        <position position="448"/>
    </location>
    <ligand>
        <name>heme</name>
        <dbReference type="ChEBI" id="CHEBI:30413"/>
    </ligand>
    <ligandPart>
        <name>Fe</name>
        <dbReference type="ChEBI" id="CHEBI:18248"/>
    </ligandPart>
</feature>
<keyword evidence="4 5" id="KW-0408">Iron</keyword>
<keyword evidence="7" id="KW-0812">Transmembrane</keyword>
<evidence type="ECO:0000256" key="7">
    <source>
        <dbReference type="SAM" id="Phobius"/>
    </source>
</evidence>
<dbReference type="CDD" id="cd11065">
    <property type="entry name" value="CYP64-like"/>
    <property type="match status" value="1"/>
</dbReference>
<sequence>MPATLLHLTLINILVTASALILYYVLVPYFVKPKVPLPPGPPGEFLLGHYRIVPVNEAFKWYAKWGKEYKSDVLFFKTFGTKWIVLNSLKSAVELLDKCGSKYADRPRFVLFEEMGWSPTLTWLRWGPKMRLHRRVLQSPFARSKMGQYAGLQRREALICCKGFIDDPVNWTTAMRRFGVAIVLNISYGLEVDGPSSRWIKLAEESSNAIGKSGAPASSIMDRFPATRYLPAWLPFLERLRYARKWRWAIQSITSLPFEASIKNMKQNLDRKCFAHNQLATYADNVEKGLPNEFDLEDIKGAAATITIAGNDTTSASVMLLVLYLMQNQDTQRKGQEEVDRVVGKDRLPTWDDIPNLPYMNLILQETYRMNPLSPLGIPHASIADNVYEGMFIPKGTIVYPNVWAMHHDDSVYADPYRFWPERYLPREKGGNGEPFPVGNFGFGRRICIGRNLAENSLLIQLATMLATVNIDWPPGPDGTPTPFEPEWSFRGQAIVLPFPASFTSRSKAVEGMLDEEVRRI</sequence>
<dbReference type="GeneID" id="85316295"/>
<dbReference type="PRINTS" id="PR00385">
    <property type="entry name" value="P450"/>
</dbReference>
<evidence type="ECO:0000256" key="1">
    <source>
        <dbReference type="ARBA" id="ARBA00010617"/>
    </source>
</evidence>
<evidence type="ECO:0000256" key="5">
    <source>
        <dbReference type="PIRSR" id="PIRSR602401-1"/>
    </source>
</evidence>
<keyword evidence="2 5" id="KW-0479">Metal-binding</keyword>
<dbReference type="PANTHER" id="PTHR46300:SF5">
    <property type="entry name" value="CYTOCHROME P450"/>
    <property type="match status" value="1"/>
</dbReference>
<proteinExistence type="inferred from homology"/>
<dbReference type="GO" id="GO:0016705">
    <property type="term" value="F:oxidoreductase activity, acting on paired donors, with incorporation or reduction of molecular oxygen"/>
    <property type="evidence" value="ECO:0007669"/>
    <property type="project" value="InterPro"/>
</dbReference>
<keyword evidence="7" id="KW-0472">Membrane</keyword>
<comment type="caution">
    <text evidence="8">The sequence shown here is derived from an EMBL/GenBank/DDBJ whole genome shotgun (WGS) entry which is preliminary data.</text>
</comment>
<dbReference type="InterPro" id="IPR050364">
    <property type="entry name" value="Cytochrome_P450_fung"/>
</dbReference>